<keyword evidence="7 14" id="KW-0274">FAD</keyword>
<dbReference type="Gene3D" id="3.30.390.30">
    <property type="match status" value="1"/>
</dbReference>
<feature type="binding site" evidence="14">
    <location>
        <begin position="178"/>
        <end position="185"/>
    </location>
    <ligand>
        <name>NAD(+)</name>
        <dbReference type="ChEBI" id="CHEBI:57540"/>
    </ligand>
</feature>
<feature type="binding site" evidence="14">
    <location>
        <position position="308"/>
    </location>
    <ligand>
        <name>FAD</name>
        <dbReference type="ChEBI" id="CHEBI:57692"/>
    </ligand>
</feature>
<dbReference type="PRINTS" id="PR00368">
    <property type="entry name" value="FADPNR"/>
</dbReference>
<dbReference type="InterPro" id="IPR004099">
    <property type="entry name" value="Pyr_nucl-diS_OxRdtase_dimer"/>
</dbReference>
<comment type="subcellular location">
    <subcellularLocation>
        <location evidence="1">Cytoplasm</location>
    </subcellularLocation>
</comment>
<accession>A0A3A4R5W8</accession>
<dbReference type="InterPro" id="IPR036188">
    <property type="entry name" value="FAD/NAD-bd_sf"/>
</dbReference>
<feature type="domain" description="Pyridine nucleotide-disulphide oxidoreductase dimerisation" evidence="17">
    <location>
        <begin position="345"/>
        <end position="453"/>
    </location>
</feature>
<dbReference type="PANTHER" id="PTHR22912">
    <property type="entry name" value="DISULFIDE OXIDOREDUCTASE"/>
    <property type="match status" value="1"/>
</dbReference>
<feature type="active site" description="Proton acceptor" evidence="13">
    <location>
        <position position="443"/>
    </location>
</feature>
<dbReference type="FunFam" id="3.30.390.30:FF:000001">
    <property type="entry name" value="Dihydrolipoyl dehydrogenase"/>
    <property type="match status" value="1"/>
</dbReference>
<dbReference type="Pfam" id="PF07992">
    <property type="entry name" value="Pyr_redox_2"/>
    <property type="match status" value="1"/>
</dbReference>
<dbReference type="EMBL" id="QZJZ01000010">
    <property type="protein sequence ID" value="RJP61721.1"/>
    <property type="molecule type" value="Genomic_DNA"/>
</dbReference>
<dbReference type="InterPro" id="IPR006258">
    <property type="entry name" value="Lipoamide_DH"/>
</dbReference>
<dbReference type="GO" id="GO:0050660">
    <property type="term" value="F:flavin adenine dinucleotide binding"/>
    <property type="evidence" value="ECO:0007669"/>
    <property type="project" value="InterPro"/>
</dbReference>
<keyword evidence="8 16" id="KW-0560">Oxidoreductase</keyword>
<evidence type="ECO:0000256" key="15">
    <source>
        <dbReference type="PIRSR" id="PIRSR000350-4"/>
    </source>
</evidence>
<feature type="disulfide bond" description="Redox-active" evidence="15">
    <location>
        <begin position="44"/>
        <end position="49"/>
    </location>
</feature>
<keyword evidence="5" id="KW-0963">Cytoplasm</keyword>
<evidence type="ECO:0000256" key="11">
    <source>
        <dbReference type="ARBA" id="ARBA00023284"/>
    </source>
</evidence>
<evidence type="ECO:0000256" key="14">
    <source>
        <dbReference type="PIRSR" id="PIRSR000350-3"/>
    </source>
</evidence>
<gene>
    <name evidence="19" type="primary">lpdA</name>
    <name evidence="19" type="ORF">C4541_01600</name>
</gene>
<evidence type="ECO:0000256" key="4">
    <source>
        <dbReference type="ARBA" id="ARBA00016961"/>
    </source>
</evidence>
<evidence type="ECO:0000256" key="10">
    <source>
        <dbReference type="ARBA" id="ARBA00023157"/>
    </source>
</evidence>
<dbReference type="NCBIfam" id="TIGR01350">
    <property type="entry name" value="lipoamide_DH"/>
    <property type="match status" value="1"/>
</dbReference>
<dbReference type="GO" id="GO:0006103">
    <property type="term" value="P:2-oxoglutarate metabolic process"/>
    <property type="evidence" value="ECO:0007669"/>
    <property type="project" value="TreeGrafter"/>
</dbReference>
<proteinExistence type="inferred from homology"/>
<dbReference type="InterPro" id="IPR001100">
    <property type="entry name" value="Pyr_nuc-diS_OxRdtase"/>
</dbReference>
<dbReference type="InterPro" id="IPR016156">
    <property type="entry name" value="FAD/NAD-linked_Rdtase_dimer_sf"/>
</dbReference>
<keyword evidence="6 16" id="KW-0285">Flavoprotein</keyword>
<keyword evidence="10" id="KW-1015">Disulfide bond</keyword>
<comment type="similarity">
    <text evidence="2 16">Belongs to the class-I pyridine nucleotide-disulfide oxidoreductase family.</text>
</comment>
<evidence type="ECO:0000256" key="12">
    <source>
        <dbReference type="ARBA" id="ARBA00049187"/>
    </source>
</evidence>
<dbReference type="Gene3D" id="3.50.50.60">
    <property type="entry name" value="FAD/NAD(P)-binding domain"/>
    <property type="match status" value="2"/>
</dbReference>
<reference evidence="19 20" key="1">
    <citation type="journal article" date="2017" name="ISME J.">
        <title>Energy and carbon metabolisms in a deep terrestrial subsurface fluid microbial community.</title>
        <authorList>
            <person name="Momper L."/>
            <person name="Jungbluth S.P."/>
            <person name="Lee M.D."/>
            <person name="Amend J.P."/>
        </authorList>
    </citation>
    <scope>NUCLEOTIDE SEQUENCE [LARGE SCALE GENOMIC DNA]</scope>
    <source>
        <strain evidence="19">SURF_26</strain>
    </source>
</reference>
<evidence type="ECO:0000256" key="1">
    <source>
        <dbReference type="ARBA" id="ARBA00004496"/>
    </source>
</evidence>
<comment type="caution">
    <text evidence="19">The sequence shown here is derived from an EMBL/GenBank/DDBJ whole genome shotgun (WGS) entry which is preliminary data.</text>
</comment>
<evidence type="ECO:0000256" key="3">
    <source>
        <dbReference type="ARBA" id="ARBA00012608"/>
    </source>
</evidence>
<keyword evidence="11 16" id="KW-0676">Redox-active center</keyword>
<dbReference type="PRINTS" id="PR00411">
    <property type="entry name" value="PNDRDTASEI"/>
</dbReference>
<dbReference type="PANTHER" id="PTHR22912:SF217">
    <property type="entry name" value="DIHYDROLIPOYL DEHYDROGENASE"/>
    <property type="match status" value="1"/>
</dbReference>
<evidence type="ECO:0000256" key="8">
    <source>
        <dbReference type="ARBA" id="ARBA00023002"/>
    </source>
</evidence>
<evidence type="ECO:0000256" key="16">
    <source>
        <dbReference type="RuleBase" id="RU003692"/>
    </source>
</evidence>
<dbReference type="GO" id="GO:0005737">
    <property type="term" value="C:cytoplasm"/>
    <property type="evidence" value="ECO:0007669"/>
    <property type="project" value="UniProtKB-SubCell"/>
</dbReference>
<dbReference type="InterPro" id="IPR050151">
    <property type="entry name" value="Class-I_Pyr_Nuc-Dis_Oxidored"/>
</dbReference>
<comment type="catalytic activity">
    <reaction evidence="12 16">
        <text>N(6)-[(R)-dihydrolipoyl]-L-lysyl-[protein] + NAD(+) = N(6)-[(R)-lipoyl]-L-lysyl-[protein] + NADH + H(+)</text>
        <dbReference type="Rhea" id="RHEA:15045"/>
        <dbReference type="Rhea" id="RHEA-COMP:10474"/>
        <dbReference type="Rhea" id="RHEA-COMP:10475"/>
        <dbReference type="ChEBI" id="CHEBI:15378"/>
        <dbReference type="ChEBI" id="CHEBI:57540"/>
        <dbReference type="ChEBI" id="CHEBI:57945"/>
        <dbReference type="ChEBI" id="CHEBI:83099"/>
        <dbReference type="ChEBI" id="CHEBI:83100"/>
        <dbReference type="EC" id="1.8.1.4"/>
    </reaction>
</comment>
<dbReference type="Pfam" id="PF02852">
    <property type="entry name" value="Pyr_redox_dim"/>
    <property type="match status" value="1"/>
</dbReference>
<dbReference type="AlphaFoldDB" id="A0A3A4R5W8"/>
<feature type="binding site" evidence="14">
    <location>
        <position position="53"/>
    </location>
    <ligand>
        <name>FAD</name>
        <dbReference type="ChEBI" id="CHEBI:57692"/>
    </ligand>
</feature>
<evidence type="ECO:0000259" key="18">
    <source>
        <dbReference type="Pfam" id="PF07992"/>
    </source>
</evidence>
<dbReference type="InterPro" id="IPR023753">
    <property type="entry name" value="FAD/NAD-binding_dom"/>
</dbReference>
<evidence type="ECO:0000256" key="13">
    <source>
        <dbReference type="PIRSR" id="PIRSR000350-2"/>
    </source>
</evidence>
<dbReference type="GO" id="GO:0004148">
    <property type="term" value="F:dihydrolipoyl dehydrogenase (NADH) activity"/>
    <property type="evidence" value="ECO:0007669"/>
    <property type="project" value="UniProtKB-EC"/>
</dbReference>
<dbReference type="Proteomes" id="UP000266426">
    <property type="component" value="Unassembled WGS sequence"/>
</dbReference>
<evidence type="ECO:0000256" key="5">
    <source>
        <dbReference type="ARBA" id="ARBA00022490"/>
    </source>
</evidence>
<dbReference type="PIRSF" id="PIRSF000350">
    <property type="entry name" value="Mercury_reductase_MerA"/>
    <property type="match status" value="1"/>
</dbReference>
<evidence type="ECO:0000313" key="20">
    <source>
        <dbReference type="Proteomes" id="UP000266426"/>
    </source>
</evidence>
<dbReference type="InterPro" id="IPR012999">
    <property type="entry name" value="Pyr_OxRdtase_I_AS"/>
</dbReference>
<name>A0A3A4R5W8_9BACT</name>
<dbReference type="EC" id="1.8.1.4" evidence="3 16"/>
<feature type="binding site" evidence="14">
    <location>
        <position position="201"/>
    </location>
    <ligand>
        <name>NAD(+)</name>
        <dbReference type="ChEBI" id="CHEBI:57540"/>
    </ligand>
</feature>
<evidence type="ECO:0000256" key="6">
    <source>
        <dbReference type="ARBA" id="ARBA00022630"/>
    </source>
</evidence>
<keyword evidence="14" id="KW-0547">Nucleotide-binding</keyword>
<feature type="domain" description="FAD/NAD(P)-binding" evidence="18">
    <location>
        <begin position="7"/>
        <end position="323"/>
    </location>
</feature>
<evidence type="ECO:0000256" key="2">
    <source>
        <dbReference type="ARBA" id="ARBA00007532"/>
    </source>
</evidence>
<dbReference type="SUPFAM" id="SSF55424">
    <property type="entry name" value="FAD/NAD-linked reductases, dimerisation (C-terminal) domain"/>
    <property type="match status" value="1"/>
</dbReference>
<evidence type="ECO:0000256" key="9">
    <source>
        <dbReference type="ARBA" id="ARBA00023027"/>
    </source>
</evidence>
<evidence type="ECO:0000256" key="7">
    <source>
        <dbReference type="ARBA" id="ARBA00022827"/>
    </source>
</evidence>
<comment type="cofactor">
    <cofactor evidence="14 16">
        <name>FAD</name>
        <dbReference type="ChEBI" id="CHEBI:57692"/>
    </cofactor>
    <text evidence="14 16">Binds 1 FAD per subunit.</text>
</comment>
<keyword evidence="9 14" id="KW-0520">NAD</keyword>
<sequence>MTSGYKYDLAVIGSGPGGYVAAIRASQLKLKTVIIEKDKLGGVCLNIGCIPSKNIIHQASIFASVGTLRKMGVTVDTSTFDYKKVHQDSRTAATRLSKGVEFLLKKNNIEVISGEASIAGKNELLINKDQKITTKNILIASGSVPRQIPGFEFDEQVVLSSTGALMLQELPKRLLILGSGAIGCEFAYIMNAFGVEVHLVEMLDRVLPLEDEEIASVLENDFSKKGIKIYTGTKATGMSKKEDGITVHLEQGEKKLTVEADKILVAVGRAPFTDRLGLENVGLKTEKGFIPVGDYYQTKVPGIFAIGDVIASPQLAHVASKEGEIAVEFMAGHKPAEPAINPMTIPSAVYCEPQVGSFGYKERELKEKKIPYNKSVFPYRGVGKAVAIHRAEGLVKVLTHAETKEILGAHIVGAEATELIHEILLAKTAELVPEDIAAMIHAHPTLSEAVAEAFRMSEGWAVHI</sequence>
<feature type="binding site" evidence="14">
    <location>
        <position position="268"/>
    </location>
    <ligand>
        <name>NAD(+)</name>
        <dbReference type="ChEBI" id="CHEBI:57540"/>
    </ligand>
</feature>
<dbReference type="PROSITE" id="PS00076">
    <property type="entry name" value="PYRIDINE_REDOX_1"/>
    <property type="match status" value="1"/>
</dbReference>
<evidence type="ECO:0000259" key="17">
    <source>
        <dbReference type="Pfam" id="PF02852"/>
    </source>
</evidence>
<evidence type="ECO:0000313" key="19">
    <source>
        <dbReference type="EMBL" id="RJP61721.1"/>
    </source>
</evidence>
<organism evidence="19 20">
    <name type="scientific">Candidatus Auribacter fodinae</name>
    <dbReference type="NCBI Taxonomy" id="2093366"/>
    <lineage>
        <taxon>Bacteria</taxon>
        <taxon>Pseudomonadati</taxon>
        <taxon>Candidatus Auribacterota</taxon>
        <taxon>Candidatus Auribacteria</taxon>
        <taxon>Candidatus Auribacterales</taxon>
        <taxon>Candidatus Auribacteraceae</taxon>
        <taxon>Candidatus Auribacter</taxon>
    </lineage>
</organism>
<comment type="miscellaneous">
    <text evidence="16">The active site is a redox-active disulfide bond.</text>
</comment>
<dbReference type="SUPFAM" id="SSF51905">
    <property type="entry name" value="FAD/NAD(P)-binding domain"/>
    <property type="match status" value="1"/>
</dbReference>
<protein>
    <recommendedName>
        <fullName evidence="4 16">Dihydrolipoyl dehydrogenase</fullName>
        <ecNumber evidence="3 16">1.8.1.4</ecNumber>
    </recommendedName>
</protein>